<keyword evidence="5" id="KW-0777">Teichoic acid biosynthesis</keyword>
<dbReference type="CDD" id="cd03811">
    <property type="entry name" value="GT4_GT28_WabH-like"/>
    <property type="match status" value="1"/>
</dbReference>
<dbReference type="PANTHER" id="PTHR37316:SF3">
    <property type="entry name" value="TEICHOIC ACID GLYCEROL-PHOSPHATE TRANSFERASE"/>
    <property type="match status" value="1"/>
</dbReference>
<protein>
    <submittedName>
        <fullName evidence="8">CDP-glycerol:poly(Glycerophosphate) glycerophosphotransferase</fullName>
        <ecNumber evidence="8">2.7.8.12</ecNumber>
    </submittedName>
</protein>
<dbReference type="Pfam" id="PF04464">
    <property type="entry name" value="Glyphos_transf"/>
    <property type="match status" value="1"/>
</dbReference>
<dbReference type="InterPro" id="IPR051612">
    <property type="entry name" value="Teichoic_Acid_Biosynth"/>
</dbReference>
<dbReference type="PANTHER" id="PTHR37316">
    <property type="entry name" value="TEICHOIC ACID GLYCEROL-PHOSPHATE PRIMASE"/>
    <property type="match status" value="1"/>
</dbReference>
<evidence type="ECO:0000256" key="6">
    <source>
        <dbReference type="ARBA" id="ARBA00023136"/>
    </source>
</evidence>
<dbReference type="EMBL" id="CACRSQ010000002">
    <property type="protein sequence ID" value="VYS74912.1"/>
    <property type="molecule type" value="Genomic_DNA"/>
</dbReference>
<dbReference type="GO" id="GO:0005886">
    <property type="term" value="C:plasma membrane"/>
    <property type="evidence" value="ECO:0007669"/>
    <property type="project" value="UniProtKB-SubCell"/>
</dbReference>
<dbReference type="InterPro" id="IPR007554">
    <property type="entry name" value="Glycerophosphate_synth"/>
</dbReference>
<dbReference type="InterPro" id="IPR043148">
    <property type="entry name" value="TagF_C"/>
</dbReference>
<dbReference type="Gene3D" id="3.40.50.11820">
    <property type="match status" value="1"/>
</dbReference>
<evidence type="ECO:0000259" key="7">
    <source>
        <dbReference type="Pfam" id="PF00534"/>
    </source>
</evidence>
<keyword evidence="4 8" id="KW-0808">Transferase</keyword>
<reference evidence="8" key="1">
    <citation type="submission" date="2019-11" db="EMBL/GenBank/DDBJ databases">
        <authorList>
            <person name="Feng L."/>
        </authorList>
    </citation>
    <scope>NUCLEOTIDE SEQUENCE</scope>
    <source>
        <strain evidence="8">AcaccaeLFYP115</strain>
    </source>
</reference>
<dbReference type="InterPro" id="IPR043149">
    <property type="entry name" value="TagF_N"/>
</dbReference>
<evidence type="ECO:0000256" key="4">
    <source>
        <dbReference type="ARBA" id="ARBA00022679"/>
    </source>
</evidence>
<dbReference type="SUPFAM" id="SSF53756">
    <property type="entry name" value="UDP-Glycosyltransferase/glycogen phosphorylase"/>
    <property type="match status" value="2"/>
</dbReference>
<comment type="similarity">
    <text evidence="2">Belongs to the CDP-glycerol glycerophosphotransferase family.</text>
</comment>
<evidence type="ECO:0000256" key="1">
    <source>
        <dbReference type="ARBA" id="ARBA00004202"/>
    </source>
</evidence>
<evidence type="ECO:0000256" key="2">
    <source>
        <dbReference type="ARBA" id="ARBA00010488"/>
    </source>
</evidence>
<dbReference type="GO" id="GO:0019350">
    <property type="term" value="P:teichoic acid biosynthetic process"/>
    <property type="evidence" value="ECO:0007669"/>
    <property type="project" value="UniProtKB-KW"/>
</dbReference>
<gene>
    <name evidence="8" type="primary">tagF_1</name>
    <name evidence="8" type="ORF">ACLFYP115_00210</name>
</gene>
<dbReference type="AlphaFoldDB" id="A0A6N2R247"/>
<dbReference type="Pfam" id="PF00534">
    <property type="entry name" value="Glycos_transf_1"/>
    <property type="match status" value="1"/>
</dbReference>
<evidence type="ECO:0000256" key="3">
    <source>
        <dbReference type="ARBA" id="ARBA00022475"/>
    </source>
</evidence>
<organism evidence="8">
    <name type="scientific">Anaerostipes caccae</name>
    <dbReference type="NCBI Taxonomy" id="105841"/>
    <lineage>
        <taxon>Bacteria</taxon>
        <taxon>Bacillati</taxon>
        <taxon>Bacillota</taxon>
        <taxon>Clostridia</taxon>
        <taxon>Lachnospirales</taxon>
        <taxon>Lachnospiraceae</taxon>
        <taxon>Anaerostipes</taxon>
    </lineage>
</organism>
<sequence>MSSFSRFKNQINTFTNIINTEKSKHNKNEAKIRQAAYVEYYNKSKINPHAVLYESYMGRGMICNPYAIFKTFKSRSDFNKYDHYWVFEDMEDNKKVIEEYASYDNVHFISRSDDEYLKQLASAKYLINNVTFPPLYTPKEGQIYVNTWHGIPLKTLGFDLPDGNVETRNTIKNFLSSDYLISPSEFMTTIYKQAFKLDGIYQGNIIQEGQPRNDNLFNTNRNDIINKLISYGVNVDPNKKIIMYAPTWKGGDYGNPDIGLEEYFNFIDTLESNINTDEYQVLVKPHQIVYKHIKNNKNITSQFIPAIIDTNEILSVVDILVSDYSSIYFDFLATGRPILFYIPDLEEYQKYRGLYHSIDTLPGPKTKIMADIPKWINNLESVIETYKSIYHEQKTSCCQYDDGNVCGRLLDILLENNKSPYHIISDMVTEKKKVVIFGSDLKPNGITQSLLSLLNIIDHDKFDITLLTLLNKSINNTPIINSVNKQVRVITKVAGANSSLNDDIRYKLIMEKGIENSLWDKIAPKSYFRREFKRIFGNSRFDYAIDFTGYSAHHATLFAFSDIPKKYIWQHNDLIKDRFRKVNGQMPLNKGLKVVFSTYPYYDKLVSCSKSVMDVNRKSLSTSKIKDKFTFARNTVHYERIQEALMQPSFLKVQGKDYYIKCINENLDNQKINMDIMEMPDSDCTVFVTMGRLSPEKNHANLITAFKKFHQEYQNTKLYILGAGPLMDDLTNQIVSLGLTDSVVLTGNLNNPFSFVKQCNCFILPSNYEGQPMVIQEARVLEIPIILSDFSTGKDTYIENGQLVIKKDSESIYSGFKAYMENRVPQYSFDPHEYNLSVYKEFEQLFD</sequence>
<dbReference type="InterPro" id="IPR001296">
    <property type="entry name" value="Glyco_trans_1"/>
</dbReference>
<accession>A0A6N2R247</accession>
<evidence type="ECO:0000313" key="8">
    <source>
        <dbReference type="EMBL" id="VYS74912.1"/>
    </source>
</evidence>
<comment type="subcellular location">
    <subcellularLocation>
        <location evidence="1">Cell membrane</location>
        <topology evidence="1">Peripheral membrane protein</topology>
    </subcellularLocation>
</comment>
<dbReference type="GO" id="GO:0016757">
    <property type="term" value="F:glycosyltransferase activity"/>
    <property type="evidence" value="ECO:0007669"/>
    <property type="project" value="InterPro"/>
</dbReference>
<evidence type="ECO:0000256" key="5">
    <source>
        <dbReference type="ARBA" id="ARBA00022944"/>
    </source>
</evidence>
<dbReference type="GO" id="GO:0047355">
    <property type="term" value="F:CDP-glycerol glycerophosphotransferase activity"/>
    <property type="evidence" value="ECO:0007669"/>
    <property type="project" value="UniProtKB-EC"/>
</dbReference>
<feature type="domain" description="Glycosyl transferase family 1" evidence="7">
    <location>
        <begin position="685"/>
        <end position="823"/>
    </location>
</feature>
<dbReference type="Gene3D" id="3.40.50.2000">
    <property type="entry name" value="Glycogen Phosphorylase B"/>
    <property type="match status" value="1"/>
</dbReference>
<proteinExistence type="inferred from homology"/>
<dbReference type="EC" id="2.7.8.12" evidence="8"/>
<keyword evidence="3" id="KW-1003">Cell membrane</keyword>
<dbReference type="Gene3D" id="3.40.50.12580">
    <property type="match status" value="1"/>
</dbReference>
<dbReference type="RefSeq" id="WP_006565702.1">
    <property type="nucleotide sequence ID" value="NZ_BAABZP010000001.1"/>
</dbReference>
<keyword evidence="6" id="KW-0472">Membrane</keyword>
<name>A0A6N2R247_9FIRM</name>